<comment type="caution">
    <text evidence="3">The sequence shown here is derived from an EMBL/GenBank/DDBJ whole genome shotgun (WGS) entry which is preliminary data.</text>
</comment>
<dbReference type="AlphaFoldDB" id="A0A8H3WGV9"/>
<reference evidence="3 4" key="1">
    <citation type="submission" date="2019-12" db="EMBL/GenBank/DDBJ databases">
        <title>A genome sequence resource for the geographically widespread anthracnose pathogen Colletotrichum asianum.</title>
        <authorList>
            <person name="Meng Y."/>
        </authorList>
    </citation>
    <scope>NUCLEOTIDE SEQUENCE [LARGE SCALE GENOMIC DNA]</scope>
    <source>
        <strain evidence="3 4">ICMP 18580</strain>
    </source>
</reference>
<feature type="chain" id="PRO_5034127568" evidence="2">
    <location>
        <begin position="20"/>
        <end position="132"/>
    </location>
</feature>
<evidence type="ECO:0000256" key="2">
    <source>
        <dbReference type="SAM" id="SignalP"/>
    </source>
</evidence>
<keyword evidence="4" id="KW-1185">Reference proteome</keyword>
<gene>
    <name evidence="3" type="ORF">GQ607_008326</name>
</gene>
<sequence>MQFSTLLVVLFAGITVATPAVVERQQNTVDEGERLKNPFADDEEDDDADSVDDDNDGHHGSGAAGAVTDAWAASVRESRGIIFASCHHRPRSQLAQLSVDKLDDKASMSDFLDAACEADRNITTSQVLELHS</sequence>
<keyword evidence="2" id="KW-0732">Signal</keyword>
<feature type="signal peptide" evidence="2">
    <location>
        <begin position="1"/>
        <end position="19"/>
    </location>
</feature>
<proteinExistence type="predicted"/>
<name>A0A8H3WGV9_9PEZI</name>
<evidence type="ECO:0000313" key="3">
    <source>
        <dbReference type="EMBL" id="KAF0324377.1"/>
    </source>
</evidence>
<feature type="region of interest" description="Disordered" evidence="1">
    <location>
        <begin position="26"/>
        <end position="66"/>
    </location>
</feature>
<dbReference type="EMBL" id="WOWK01000044">
    <property type="protein sequence ID" value="KAF0324377.1"/>
    <property type="molecule type" value="Genomic_DNA"/>
</dbReference>
<evidence type="ECO:0000256" key="1">
    <source>
        <dbReference type="SAM" id="MobiDB-lite"/>
    </source>
</evidence>
<accession>A0A8H3WGV9</accession>
<evidence type="ECO:0000313" key="4">
    <source>
        <dbReference type="Proteomes" id="UP000434172"/>
    </source>
</evidence>
<protein>
    <submittedName>
        <fullName evidence="3">Uncharacterized protein</fullName>
    </submittedName>
</protein>
<dbReference type="Proteomes" id="UP000434172">
    <property type="component" value="Unassembled WGS sequence"/>
</dbReference>
<feature type="compositionally biased region" description="Acidic residues" evidence="1">
    <location>
        <begin position="40"/>
        <end position="55"/>
    </location>
</feature>
<organism evidence="3 4">
    <name type="scientific">Colletotrichum asianum</name>
    <dbReference type="NCBI Taxonomy" id="702518"/>
    <lineage>
        <taxon>Eukaryota</taxon>
        <taxon>Fungi</taxon>
        <taxon>Dikarya</taxon>
        <taxon>Ascomycota</taxon>
        <taxon>Pezizomycotina</taxon>
        <taxon>Sordariomycetes</taxon>
        <taxon>Hypocreomycetidae</taxon>
        <taxon>Glomerellales</taxon>
        <taxon>Glomerellaceae</taxon>
        <taxon>Colletotrichum</taxon>
        <taxon>Colletotrichum gloeosporioides species complex</taxon>
    </lineage>
</organism>